<organism evidence="2 3">
    <name type="scientific">Streptomyces qinglanensis</name>
    <dbReference type="NCBI Taxonomy" id="943816"/>
    <lineage>
        <taxon>Bacteria</taxon>
        <taxon>Bacillati</taxon>
        <taxon>Actinomycetota</taxon>
        <taxon>Actinomycetes</taxon>
        <taxon>Kitasatosporales</taxon>
        <taxon>Streptomycetaceae</taxon>
        <taxon>Streptomyces</taxon>
    </lineage>
</organism>
<feature type="domain" description="Polynucleotide kinase PNKP phosphatase" evidence="1">
    <location>
        <begin position="3"/>
        <end position="137"/>
    </location>
</feature>
<dbReference type="InterPro" id="IPR056782">
    <property type="entry name" value="HAD_PNKP"/>
</dbReference>
<reference evidence="3" key="1">
    <citation type="submission" date="2016-10" db="EMBL/GenBank/DDBJ databases">
        <authorList>
            <person name="Varghese N."/>
            <person name="Submissions S."/>
        </authorList>
    </citation>
    <scope>NUCLEOTIDE SEQUENCE [LARGE SCALE GENOMIC DNA]</scope>
    <source>
        <strain evidence="3">CGMCC 4.6825</strain>
    </source>
</reference>
<dbReference type="EMBL" id="FOGO01000007">
    <property type="protein sequence ID" value="SES03663.1"/>
    <property type="molecule type" value="Genomic_DNA"/>
</dbReference>
<keyword evidence="3" id="KW-1185">Reference proteome</keyword>
<dbReference type="RefSeq" id="WP_075001177.1">
    <property type="nucleotide sequence ID" value="NZ_FOGO01000007.1"/>
</dbReference>
<accession>A0A1H9U3L0</accession>
<protein>
    <recommendedName>
        <fullName evidence="1">Polynucleotide kinase PNKP phosphatase domain-containing protein</fullName>
    </recommendedName>
</protein>
<proteinExistence type="predicted"/>
<sequence length="144" mass="16140">MRDAVIFDVDGTLCDVRGIRHLLDEPGRFHAFHTASVDCPPHAHVVGAAHEARAAGLGVLVVTARSVRFRPHTAMWLALHGVPSDAMWMRAHHDQRPDYEVKRSILARIRERWRPVHAWDDNPAVLALWAEEGIPTTVVPGWGE</sequence>
<evidence type="ECO:0000259" key="1">
    <source>
        <dbReference type="Pfam" id="PF25109"/>
    </source>
</evidence>
<dbReference type="SUPFAM" id="SSF56784">
    <property type="entry name" value="HAD-like"/>
    <property type="match status" value="1"/>
</dbReference>
<dbReference type="InterPro" id="IPR023214">
    <property type="entry name" value="HAD_sf"/>
</dbReference>
<dbReference type="InterPro" id="IPR036412">
    <property type="entry name" value="HAD-like_sf"/>
</dbReference>
<dbReference type="Gene3D" id="3.40.50.1000">
    <property type="entry name" value="HAD superfamily/HAD-like"/>
    <property type="match status" value="1"/>
</dbReference>
<dbReference type="OrthoDB" id="7592866at2"/>
<dbReference type="Proteomes" id="UP000182841">
    <property type="component" value="Unassembled WGS sequence"/>
</dbReference>
<dbReference type="AlphaFoldDB" id="A0A1H9U3L0"/>
<gene>
    <name evidence="2" type="ORF">SAMN05421870_107258</name>
</gene>
<name>A0A1H9U3L0_9ACTN</name>
<evidence type="ECO:0000313" key="3">
    <source>
        <dbReference type="Proteomes" id="UP000182841"/>
    </source>
</evidence>
<evidence type="ECO:0000313" key="2">
    <source>
        <dbReference type="EMBL" id="SES03663.1"/>
    </source>
</evidence>
<dbReference type="Pfam" id="PF25109">
    <property type="entry name" value="HAD_PNKP"/>
    <property type="match status" value="1"/>
</dbReference>